<dbReference type="EMBL" id="BMNB01000040">
    <property type="protein sequence ID" value="GGM63360.1"/>
    <property type="molecule type" value="Genomic_DNA"/>
</dbReference>
<dbReference type="Proteomes" id="UP000608890">
    <property type="component" value="Unassembled WGS sequence"/>
</dbReference>
<name>A0A917U7K8_9ACTN</name>
<sequence length="83" mass="8812">MLCPVSTQFVVMVLAAISRQAPKPGPASMTTCQVGGASSGAKPMGWILRHCESSGDPRTGRPLQAIPLWQNVGRHDEVLFLPA</sequence>
<gene>
    <name evidence="1" type="ORF">GCM10011608_55760</name>
</gene>
<protein>
    <submittedName>
        <fullName evidence="1">Uncharacterized protein</fullName>
    </submittedName>
</protein>
<evidence type="ECO:0000313" key="2">
    <source>
        <dbReference type="Proteomes" id="UP000608890"/>
    </source>
</evidence>
<dbReference type="AlphaFoldDB" id="A0A917U7K8"/>
<keyword evidence="2" id="KW-1185">Reference proteome</keyword>
<reference evidence="1" key="2">
    <citation type="submission" date="2020-09" db="EMBL/GenBank/DDBJ databases">
        <authorList>
            <person name="Sun Q."/>
            <person name="Zhou Y."/>
        </authorList>
    </citation>
    <scope>NUCLEOTIDE SEQUENCE</scope>
    <source>
        <strain evidence="1">CGMCC 4.7312</strain>
    </source>
</reference>
<comment type="caution">
    <text evidence="1">The sequence shown here is derived from an EMBL/GenBank/DDBJ whole genome shotgun (WGS) entry which is preliminary data.</text>
</comment>
<organism evidence="1 2">
    <name type="scientific">Micromonospora sonchi</name>
    <dbReference type="NCBI Taxonomy" id="1763543"/>
    <lineage>
        <taxon>Bacteria</taxon>
        <taxon>Bacillati</taxon>
        <taxon>Actinomycetota</taxon>
        <taxon>Actinomycetes</taxon>
        <taxon>Micromonosporales</taxon>
        <taxon>Micromonosporaceae</taxon>
        <taxon>Micromonospora</taxon>
    </lineage>
</organism>
<proteinExistence type="predicted"/>
<reference evidence="1" key="1">
    <citation type="journal article" date="2014" name="Int. J. Syst. Evol. Microbiol.">
        <title>Complete genome sequence of Corynebacterium casei LMG S-19264T (=DSM 44701T), isolated from a smear-ripened cheese.</title>
        <authorList>
            <consortium name="US DOE Joint Genome Institute (JGI-PGF)"/>
            <person name="Walter F."/>
            <person name="Albersmeier A."/>
            <person name="Kalinowski J."/>
            <person name="Ruckert C."/>
        </authorList>
    </citation>
    <scope>NUCLEOTIDE SEQUENCE</scope>
    <source>
        <strain evidence="1">CGMCC 4.7312</strain>
    </source>
</reference>
<accession>A0A917U7K8</accession>
<evidence type="ECO:0000313" key="1">
    <source>
        <dbReference type="EMBL" id="GGM63360.1"/>
    </source>
</evidence>